<name>A0A1Y1VSE1_9FUNG</name>
<accession>A0A1Y1VSE1</accession>
<dbReference type="EMBL" id="MCFG01000547">
    <property type="protein sequence ID" value="ORX64199.1"/>
    <property type="molecule type" value="Genomic_DNA"/>
</dbReference>
<evidence type="ECO:0000313" key="1">
    <source>
        <dbReference type="EMBL" id="ORX64199.1"/>
    </source>
</evidence>
<dbReference type="InterPro" id="IPR036770">
    <property type="entry name" value="Ankyrin_rpt-contain_sf"/>
</dbReference>
<reference evidence="1 2" key="2">
    <citation type="submission" date="2016-08" db="EMBL/GenBank/DDBJ databases">
        <title>Pervasive Adenine N6-methylation of Active Genes in Fungi.</title>
        <authorList>
            <consortium name="DOE Joint Genome Institute"/>
            <person name="Mondo S.J."/>
            <person name="Dannebaum R.O."/>
            <person name="Kuo R.C."/>
            <person name="Labutti K."/>
            <person name="Haridas S."/>
            <person name="Kuo A."/>
            <person name="Salamov A."/>
            <person name="Ahrendt S.R."/>
            <person name="Lipzen A."/>
            <person name="Sullivan W."/>
            <person name="Andreopoulos W.B."/>
            <person name="Clum A."/>
            <person name="Lindquist E."/>
            <person name="Daum C."/>
            <person name="Ramamoorthy G.K."/>
            <person name="Gryganskyi A."/>
            <person name="Culley D."/>
            <person name="Magnuson J.K."/>
            <person name="James T.Y."/>
            <person name="O'Malley M.A."/>
            <person name="Stajich J.E."/>
            <person name="Spatafora J.W."/>
            <person name="Visel A."/>
            <person name="Grigoriev I.V."/>
        </authorList>
    </citation>
    <scope>NUCLEOTIDE SEQUENCE [LARGE SCALE GENOMIC DNA]</scope>
    <source>
        <strain evidence="1 2">S4</strain>
    </source>
</reference>
<sequence length="63" mass="7309">MNINSNIKFISQLLSKYKISIKDINCQYKGLINISKYAICQSGYENIIKYLIEYGANINKENK</sequence>
<keyword evidence="2" id="KW-1185">Reference proteome</keyword>
<evidence type="ECO:0000313" key="2">
    <source>
        <dbReference type="Proteomes" id="UP000193944"/>
    </source>
</evidence>
<dbReference type="InterPro" id="IPR002110">
    <property type="entry name" value="Ankyrin_rpt"/>
</dbReference>
<proteinExistence type="predicted"/>
<dbReference type="SUPFAM" id="SSF48403">
    <property type="entry name" value="Ankyrin repeat"/>
    <property type="match status" value="1"/>
</dbReference>
<reference evidence="1 2" key="1">
    <citation type="submission" date="2016-08" db="EMBL/GenBank/DDBJ databases">
        <title>A Parts List for Fungal Cellulosomes Revealed by Comparative Genomics.</title>
        <authorList>
            <consortium name="DOE Joint Genome Institute"/>
            <person name="Haitjema C.H."/>
            <person name="Gilmore S.P."/>
            <person name="Henske J.K."/>
            <person name="Solomon K.V."/>
            <person name="De Groot R."/>
            <person name="Kuo A."/>
            <person name="Mondo S.J."/>
            <person name="Salamov A.A."/>
            <person name="Labutti K."/>
            <person name="Zhao Z."/>
            <person name="Chiniquy J."/>
            <person name="Barry K."/>
            <person name="Brewer H.M."/>
            <person name="Purvine S.O."/>
            <person name="Wright A.T."/>
            <person name="Boxma B."/>
            <person name="Van Alen T."/>
            <person name="Hackstein J.H."/>
            <person name="Baker S.E."/>
            <person name="Grigoriev I.V."/>
            <person name="O'Malley M.A."/>
        </authorList>
    </citation>
    <scope>NUCLEOTIDE SEQUENCE [LARGE SCALE GENOMIC DNA]</scope>
    <source>
        <strain evidence="1 2">S4</strain>
    </source>
</reference>
<comment type="caution">
    <text evidence="1">The sequence shown here is derived from an EMBL/GenBank/DDBJ whole genome shotgun (WGS) entry which is preliminary data.</text>
</comment>
<dbReference type="Proteomes" id="UP000193944">
    <property type="component" value="Unassembled WGS sequence"/>
</dbReference>
<evidence type="ECO:0008006" key="3">
    <source>
        <dbReference type="Google" id="ProtNLM"/>
    </source>
</evidence>
<protein>
    <recommendedName>
        <fullName evidence="3">Ankyrin</fullName>
    </recommendedName>
</protein>
<organism evidence="1 2">
    <name type="scientific">Anaeromyces robustus</name>
    <dbReference type="NCBI Taxonomy" id="1754192"/>
    <lineage>
        <taxon>Eukaryota</taxon>
        <taxon>Fungi</taxon>
        <taxon>Fungi incertae sedis</taxon>
        <taxon>Chytridiomycota</taxon>
        <taxon>Chytridiomycota incertae sedis</taxon>
        <taxon>Neocallimastigomycetes</taxon>
        <taxon>Neocallimastigales</taxon>
        <taxon>Neocallimastigaceae</taxon>
        <taxon>Anaeromyces</taxon>
    </lineage>
</organism>
<gene>
    <name evidence="1" type="ORF">BCR32DRAFT_287256</name>
</gene>
<dbReference type="AlphaFoldDB" id="A0A1Y1VSE1"/>
<dbReference type="Pfam" id="PF00023">
    <property type="entry name" value="Ank"/>
    <property type="match status" value="1"/>
</dbReference>